<feature type="region of interest" description="Disordered" evidence="3">
    <location>
        <begin position="1"/>
        <end position="27"/>
    </location>
</feature>
<comment type="caution">
    <text evidence="5">The sequence shown here is derived from an EMBL/GenBank/DDBJ whole genome shotgun (WGS) entry which is preliminary data.</text>
</comment>
<dbReference type="EMBL" id="WBMO01000005">
    <property type="protein sequence ID" value="MDV2478331.1"/>
    <property type="molecule type" value="Genomic_DNA"/>
</dbReference>
<proteinExistence type="predicted"/>
<evidence type="ECO:0000256" key="2">
    <source>
        <dbReference type="PROSITE-ProRule" id="PRU00335"/>
    </source>
</evidence>
<dbReference type="Proteomes" id="UP001275440">
    <property type="component" value="Unassembled WGS sequence"/>
</dbReference>
<feature type="DNA-binding region" description="H-T-H motif" evidence="2">
    <location>
        <begin position="47"/>
        <end position="66"/>
    </location>
</feature>
<feature type="domain" description="HTH tetR-type" evidence="4">
    <location>
        <begin position="24"/>
        <end position="84"/>
    </location>
</feature>
<dbReference type="SUPFAM" id="SSF46689">
    <property type="entry name" value="Homeodomain-like"/>
    <property type="match status" value="1"/>
</dbReference>
<dbReference type="PANTHER" id="PTHR30055">
    <property type="entry name" value="HTH-TYPE TRANSCRIPTIONAL REGULATOR RUTR"/>
    <property type="match status" value="1"/>
</dbReference>
<dbReference type="PROSITE" id="PS50977">
    <property type="entry name" value="HTH_TETR_2"/>
    <property type="match status" value="1"/>
</dbReference>
<name>A0ABU3WWF3_9NOCA</name>
<reference evidence="5 6" key="1">
    <citation type="submission" date="2019-10" db="EMBL/GenBank/DDBJ databases">
        <title>Draft Genome Assembly of Rhodococcus zopfii DSM44189.</title>
        <authorList>
            <person name="Sutton J.M."/>
            <person name="Akob D.M."/>
            <person name="Bushman T.J."/>
        </authorList>
    </citation>
    <scope>NUCLEOTIDE SEQUENCE [LARGE SCALE GENOMIC DNA]</scope>
    <source>
        <strain evidence="5 6">DSM 44189</strain>
    </source>
</reference>
<evidence type="ECO:0000256" key="1">
    <source>
        <dbReference type="ARBA" id="ARBA00023125"/>
    </source>
</evidence>
<keyword evidence="6" id="KW-1185">Reference proteome</keyword>
<feature type="region of interest" description="Disordered" evidence="3">
    <location>
        <begin position="215"/>
        <end position="245"/>
    </location>
</feature>
<protein>
    <submittedName>
        <fullName evidence="5">TetR/AcrR family transcriptional regulator</fullName>
    </submittedName>
</protein>
<evidence type="ECO:0000259" key="4">
    <source>
        <dbReference type="PROSITE" id="PS50977"/>
    </source>
</evidence>
<dbReference type="InterPro" id="IPR001647">
    <property type="entry name" value="HTH_TetR"/>
</dbReference>
<evidence type="ECO:0000313" key="6">
    <source>
        <dbReference type="Proteomes" id="UP001275440"/>
    </source>
</evidence>
<keyword evidence="1 2" id="KW-0238">DNA-binding</keyword>
<evidence type="ECO:0000313" key="5">
    <source>
        <dbReference type="EMBL" id="MDV2478331.1"/>
    </source>
</evidence>
<feature type="compositionally biased region" description="Basic residues" evidence="3">
    <location>
        <begin position="236"/>
        <end position="245"/>
    </location>
</feature>
<dbReference type="PRINTS" id="PR00455">
    <property type="entry name" value="HTHTETR"/>
</dbReference>
<dbReference type="PANTHER" id="PTHR30055:SF146">
    <property type="entry name" value="HTH-TYPE TRANSCRIPTIONAL DUAL REGULATOR CECR"/>
    <property type="match status" value="1"/>
</dbReference>
<dbReference type="InterPro" id="IPR009057">
    <property type="entry name" value="Homeodomain-like_sf"/>
</dbReference>
<dbReference type="SUPFAM" id="SSF48498">
    <property type="entry name" value="Tetracyclin repressor-like, C-terminal domain"/>
    <property type="match status" value="1"/>
</dbReference>
<dbReference type="InterPro" id="IPR036271">
    <property type="entry name" value="Tet_transcr_reg_TetR-rel_C_sf"/>
</dbReference>
<organism evidence="5 6">
    <name type="scientific">Rhodococcus zopfii</name>
    <dbReference type="NCBI Taxonomy" id="43772"/>
    <lineage>
        <taxon>Bacteria</taxon>
        <taxon>Bacillati</taxon>
        <taxon>Actinomycetota</taxon>
        <taxon>Actinomycetes</taxon>
        <taxon>Mycobacteriales</taxon>
        <taxon>Nocardiaceae</taxon>
        <taxon>Rhodococcus</taxon>
    </lineage>
</organism>
<dbReference type="Pfam" id="PF14246">
    <property type="entry name" value="TetR_C_7"/>
    <property type="match status" value="1"/>
</dbReference>
<dbReference type="Gene3D" id="1.10.10.60">
    <property type="entry name" value="Homeodomain-like"/>
    <property type="match status" value="1"/>
</dbReference>
<feature type="compositionally biased region" description="Basic and acidic residues" evidence="3">
    <location>
        <begin position="1"/>
        <end position="11"/>
    </location>
</feature>
<evidence type="ECO:0000256" key="3">
    <source>
        <dbReference type="SAM" id="MobiDB-lite"/>
    </source>
</evidence>
<dbReference type="Pfam" id="PF00440">
    <property type="entry name" value="TetR_N"/>
    <property type="match status" value="1"/>
</dbReference>
<dbReference type="InterPro" id="IPR039536">
    <property type="entry name" value="TetR_C_Proteobacteria"/>
</dbReference>
<accession>A0ABU3WWF3</accession>
<sequence>MESQKSPDRPGPRRGGRPTREQATQLDRDVREAALHLFLENGYEGTSMNAIAAAAGTTKPSLYARFPTKEDVFRSVLEWAIQRPDWPVAEPETPDLDDLPGALTAIAQTALRRALDPSMIKLEQIAIAHASRYPDLARRTYGTGFWPRRQLVADLLRRHAATGAIQADDPDILAEHFLGMATGAPSRLASFGILRTADDQERHTEMAVEIFLRSLRPDAPPGSPVGQRPEAAISSLRRRRAGRTR</sequence>
<dbReference type="InterPro" id="IPR050109">
    <property type="entry name" value="HTH-type_TetR-like_transc_reg"/>
</dbReference>
<gene>
    <name evidence="5" type="ORF">F8M49_28245</name>
</gene>
<dbReference type="Gene3D" id="1.10.357.10">
    <property type="entry name" value="Tetracycline Repressor, domain 2"/>
    <property type="match status" value="1"/>
</dbReference>